<dbReference type="OrthoDB" id="137652at2157"/>
<evidence type="ECO:0000256" key="2">
    <source>
        <dbReference type="SAM" id="Phobius"/>
    </source>
</evidence>
<name>A0A7T3FWR8_9EURY</name>
<keyword evidence="2" id="KW-0472">Membrane</keyword>
<feature type="transmembrane region" description="Helical" evidence="2">
    <location>
        <begin position="288"/>
        <end position="310"/>
    </location>
</feature>
<dbReference type="Pfam" id="PF24400">
    <property type="entry name" value="DUF7544"/>
    <property type="match status" value="1"/>
</dbReference>
<keyword evidence="2" id="KW-0812">Transmembrane</keyword>
<dbReference type="AlphaFoldDB" id="A0A7T3FWR8"/>
<feature type="transmembrane region" description="Helical" evidence="2">
    <location>
        <begin position="228"/>
        <end position="249"/>
    </location>
</feature>
<evidence type="ECO:0008006" key="5">
    <source>
        <dbReference type="Google" id="ProtNLM"/>
    </source>
</evidence>
<feature type="transmembrane region" description="Helical" evidence="2">
    <location>
        <begin position="255"/>
        <end position="276"/>
    </location>
</feature>
<feature type="transmembrane region" description="Helical" evidence="2">
    <location>
        <begin position="28"/>
        <end position="48"/>
    </location>
</feature>
<gene>
    <name evidence="3" type="ORF">I7X12_13190</name>
</gene>
<sequence>MSLAALNDITDAVRATKRFLTPVDRVRWFRLAVVLFFVGGAGLSFQGAPTAGFGGGTDAPDPAPGAPPGPDITPQVTPELVVLILGVVAVGLAAFLLYSVVGATMEFAFVAALRDEEVRLRRSVRRYWRRGLRLFAFRLVVWVVTVTAIAAVLLGTGAALGGWPPTVWSDGTIIAVVLLAIPVFVLTVLVVGTLLGFTTMFVVPVMLAEDRGVLSAWRRFWGTLTAEPLEFLAYLVLSVLLGIGVSVAVGFLLVLLLIALAVPFLIVGAPLGFALAMAGGGTAVGASLLVLALLYGLLVFVGALLIQVPFGTFLRYYALFVLGDAEPEFDVIPDARAAVRTDGGDDGDGHDGDGAAGTATGEDPGGSTPGGSARPDDGETEADVGWNVDREDRGRGDDDTDRR</sequence>
<evidence type="ECO:0000256" key="1">
    <source>
        <dbReference type="SAM" id="MobiDB-lite"/>
    </source>
</evidence>
<dbReference type="RefSeq" id="WP_198060530.1">
    <property type="nucleotide sequence ID" value="NZ_CP065856.1"/>
</dbReference>
<evidence type="ECO:0000313" key="4">
    <source>
        <dbReference type="Proteomes" id="UP000595001"/>
    </source>
</evidence>
<dbReference type="EMBL" id="CP065856">
    <property type="protein sequence ID" value="QPV61703.1"/>
    <property type="molecule type" value="Genomic_DNA"/>
</dbReference>
<dbReference type="GeneID" id="60589465"/>
<protein>
    <recommendedName>
        <fullName evidence="5">Membrane domain of glycerophosphoryl diester phosphodiesterase</fullName>
    </recommendedName>
</protein>
<feature type="region of interest" description="Disordered" evidence="1">
    <location>
        <begin position="340"/>
        <end position="403"/>
    </location>
</feature>
<accession>A0A7T3FWR8</accession>
<feature type="compositionally biased region" description="Basic and acidic residues" evidence="1">
    <location>
        <begin position="388"/>
        <end position="403"/>
    </location>
</feature>
<feature type="transmembrane region" description="Helical" evidence="2">
    <location>
        <begin position="80"/>
        <end position="113"/>
    </location>
</feature>
<dbReference type="InterPro" id="IPR055966">
    <property type="entry name" value="DUF7544"/>
</dbReference>
<reference evidence="3 4" key="1">
    <citation type="submission" date="2020-12" db="EMBL/GenBank/DDBJ databases">
        <title>Halosimplex halophilum sp. nov. and Halosimplex salinum sp. nov., two new members of the genus Halosimplex.</title>
        <authorList>
            <person name="Cui H.L."/>
        </authorList>
    </citation>
    <scope>NUCLEOTIDE SEQUENCE [LARGE SCALE GENOMIC DNA]</scope>
    <source>
        <strain evidence="3 4">YGH94</strain>
    </source>
</reference>
<organism evidence="3 4">
    <name type="scientific">Halosimplex litoreum</name>
    <dbReference type="NCBI Taxonomy" id="1198301"/>
    <lineage>
        <taxon>Archaea</taxon>
        <taxon>Methanobacteriati</taxon>
        <taxon>Methanobacteriota</taxon>
        <taxon>Stenosarchaea group</taxon>
        <taxon>Halobacteria</taxon>
        <taxon>Halobacteriales</taxon>
        <taxon>Haloarculaceae</taxon>
        <taxon>Halosimplex</taxon>
    </lineage>
</organism>
<dbReference type="KEGG" id="hlt:I7X12_13190"/>
<feature type="compositionally biased region" description="Basic and acidic residues" evidence="1">
    <location>
        <begin position="340"/>
        <end position="353"/>
    </location>
</feature>
<feature type="transmembrane region" description="Helical" evidence="2">
    <location>
        <begin position="134"/>
        <end position="154"/>
    </location>
</feature>
<evidence type="ECO:0000313" key="3">
    <source>
        <dbReference type="EMBL" id="QPV61703.1"/>
    </source>
</evidence>
<feature type="transmembrane region" description="Helical" evidence="2">
    <location>
        <begin position="174"/>
        <end position="207"/>
    </location>
</feature>
<keyword evidence="4" id="KW-1185">Reference proteome</keyword>
<keyword evidence="2" id="KW-1133">Transmembrane helix</keyword>
<dbReference type="Proteomes" id="UP000595001">
    <property type="component" value="Chromosome"/>
</dbReference>
<proteinExistence type="predicted"/>